<proteinExistence type="predicted"/>
<evidence type="ECO:0000313" key="1">
    <source>
        <dbReference type="EMBL" id="KAJ9087236.1"/>
    </source>
</evidence>
<dbReference type="Proteomes" id="UP001165960">
    <property type="component" value="Unassembled WGS sequence"/>
</dbReference>
<dbReference type="EMBL" id="QTSX02000303">
    <property type="protein sequence ID" value="KAJ9087236.1"/>
    <property type="molecule type" value="Genomic_DNA"/>
</dbReference>
<keyword evidence="2" id="KW-1185">Reference proteome</keyword>
<feature type="non-terminal residue" evidence="1">
    <location>
        <position position="1"/>
    </location>
</feature>
<sequence>YELEASQSLVDAALVESLGLYIASKCIPRKISNFVKHQIFNRNYKNHVNCFIANKIQKMTKASEAATILGGLFGFWLIVQLGWLPIPLPSILLQKVWPTLPFVALVWFGSYSFVNIGYNLMTFRDCPEAHEELMQQIDEALRDLRSKKINVD</sequence>
<comment type="caution">
    <text evidence="1">The sequence shown here is derived from an EMBL/GenBank/DDBJ whole genome shotgun (WGS) entry which is preliminary data.</text>
</comment>
<reference evidence="1" key="1">
    <citation type="submission" date="2022-04" db="EMBL/GenBank/DDBJ databases">
        <title>Genome of the entomopathogenic fungus Entomophthora muscae.</title>
        <authorList>
            <person name="Elya C."/>
            <person name="Lovett B.R."/>
            <person name="Lee E."/>
            <person name="Macias A.M."/>
            <person name="Hajek A.E."/>
            <person name="De Bivort B.L."/>
            <person name="Kasson M.T."/>
            <person name="De Fine Licht H.H."/>
            <person name="Stajich J.E."/>
        </authorList>
    </citation>
    <scope>NUCLEOTIDE SEQUENCE</scope>
    <source>
        <strain evidence="1">Berkeley</strain>
    </source>
</reference>
<gene>
    <name evidence="1" type="ORF">DSO57_1035087</name>
</gene>
<protein>
    <submittedName>
        <fullName evidence="1">Uncharacterized protein</fullName>
    </submittedName>
</protein>
<evidence type="ECO:0000313" key="2">
    <source>
        <dbReference type="Proteomes" id="UP001165960"/>
    </source>
</evidence>
<name>A0ACC2UL72_9FUNG</name>
<accession>A0ACC2UL72</accession>
<organism evidence="1 2">
    <name type="scientific">Entomophthora muscae</name>
    <dbReference type="NCBI Taxonomy" id="34485"/>
    <lineage>
        <taxon>Eukaryota</taxon>
        <taxon>Fungi</taxon>
        <taxon>Fungi incertae sedis</taxon>
        <taxon>Zoopagomycota</taxon>
        <taxon>Entomophthoromycotina</taxon>
        <taxon>Entomophthoromycetes</taxon>
        <taxon>Entomophthorales</taxon>
        <taxon>Entomophthoraceae</taxon>
        <taxon>Entomophthora</taxon>
    </lineage>
</organism>